<organism evidence="1">
    <name type="scientific">uncultured Caudovirales phage</name>
    <dbReference type="NCBI Taxonomy" id="2100421"/>
    <lineage>
        <taxon>Viruses</taxon>
        <taxon>Duplodnaviria</taxon>
        <taxon>Heunggongvirae</taxon>
        <taxon>Uroviricota</taxon>
        <taxon>Caudoviricetes</taxon>
        <taxon>Peduoviridae</taxon>
        <taxon>Maltschvirus</taxon>
        <taxon>Maltschvirus maltsch</taxon>
    </lineage>
</organism>
<accession>A0A6J5RPR7</accession>
<dbReference type="EMBL" id="LR797246">
    <property type="protein sequence ID" value="CAB4196276.1"/>
    <property type="molecule type" value="Genomic_DNA"/>
</dbReference>
<proteinExistence type="predicted"/>
<name>A0A6J5RPR7_9CAUD</name>
<sequence length="74" mass="8154">MWVSKPKTAIEKVTCNVTPGGEGSDRVLLDLEGVDFGTKISLTPAQAEELAKKLRMEAHESRVRSFDLARRVIA</sequence>
<protein>
    <submittedName>
        <fullName evidence="1">Uncharacterized protein</fullName>
    </submittedName>
</protein>
<reference evidence="1" key="1">
    <citation type="submission" date="2020-05" db="EMBL/GenBank/DDBJ databases">
        <authorList>
            <person name="Chiriac C."/>
            <person name="Salcher M."/>
            <person name="Ghai R."/>
            <person name="Kavagutti S V."/>
        </authorList>
    </citation>
    <scope>NUCLEOTIDE SEQUENCE</scope>
</reference>
<evidence type="ECO:0000313" key="1">
    <source>
        <dbReference type="EMBL" id="CAB4196276.1"/>
    </source>
</evidence>
<gene>
    <name evidence="1" type="ORF">UFOVP1299_67</name>
</gene>